<dbReference type="EMBL" id="BLAJ01000018">
    <property type="protein sequence ID" value="GES53470.1"/>
    <property type="molecule type" value="Genomic_DNA"/>
</dbReference>
<protein>
    <submittedName>
        <fullName evidence="1">Uncharacterized protein</fullName>
    </submittedName>
</protein>
<dbReference type="Proteomes" id="UP000390335">
    <property type="component" value="Unassembled WGS sequence"/>
</dbReference>
<organism evidence="1 2">
    <name type="scientific">Rhizobium dioscoreae</name>
    <dbReference type="NCBI Taxonomy" id="2653122"/>
    <lineage>
        <taxon>Bacteria</taxon>
        <taxon>Pseudomonadati</taxon>
        <taxon>Pseudomonadota</taxon>
        <taxon>Alphaproteobacteria</taxon>
        <taxon>Hyphomicrobiales</taxon>
        <taxon>Rhizobiaceae</taxon>
        <taxon>Rhizobium/Agrobacterium group</taxon>
        <taxon>Rhizobium</taxon>
    </lineage>
</organism>
<accession>A0ABQ0ZD67</accession>
<evidence type="ECO:0000313" key="2">
    <source>
        <dbReference type="Proteomes" id="UP000390335"/>
    </source>
</evidence>
<gene>
    <name evidence="1" type="ORF">RsS93_60840</name>
</gene>
<evidence type="ECO:0000313" key="1">
    <source>
        <dbReference type="EMBL" id="GES53470.1"/>
    </source>
</evidence>
<name>A0ABQ0ZD67_9HYPH</name>
<reference evidence="1 2" key="1">
    <citation type="journal article" date="2020" name="Genome Biol. Evol.">
        <title>Rhizobium dioscoreae sp. nov., a plant growth-promoting bacterium isolated from yam (Dioscorea species).</title>
        <authorList>
            <person name="Ouyabe M."/>
            <person name="Tanaka N."/>
            <person name="Shiwa Y."/>
            <person name="Fujita N."/>
            <person name="Kikuno H."/>
            <person name="Babil P."/>
            <person name="Shiwachi H."/>
        </authorList>
    </citation>
    <scope>NUCLEOTIDE SEQUENCE [LARGE SCALE GENOMIC DNA]</scope>
    <source>
        <strain evidence="1 2">S-93</strain>
    </source>
</reference>
<comment type="caution">
    <text evidence="1">The sequence shown here is derived from an EMBL/GenBank/DDBJ whole genome shotgun (WGS) entry which is preliminary data.</text>
</comment>
<sequence length="55" mass="6346">MPNESLSGWKSTPHPEIYILAKEIRRLALEEKGPRKTYGDCARHVVRPVERTVVM</sequence>
<proteinExistence type="predicted"/>
<keyword evidence="2" id="KW-1185">Reference proteome</keyword>